<feature type="compositionally biased region" description="Low complexity" evidence="1">
    <location>
        <begin position="177"/>
        <end position="202"/>
    </location>
</feature>
<keyword evidence="2" id="KW-0812">Transmembrane</keyword>
<keyword evidence="2" id="KW-0472">Membrane</keyword>
<reference evidence="3" key="1">
    <citation type="journal article" date="2020" name="Nat. Commun.">
        <title>Large-scale genome sequencing of mycorrhizal fungi provides insights into the early evolution of symbiotic traits.</title>
        <authorList>
            <person name="Miyauchi S."/>
            <person name="Kiss E."/>
            <person name="Kuo A."/>
            <person name="Drula E."/>
            <person name="Kohler A."/>
            <person name="Sanchez-Garcia M."/>
            <person name="Morin E."/>
            <person name="Andreopoulos B."/>
            <person name="Barry K.W."/>
            <person name="Bonito G."/>
            <person name="Buee M."/>
            <person name="Carver A."/>
            <person name="Chen C."/>
            <person name="Cichocki N."/>
            <person name="Clum A."/>
            <person name="Culley D."/>
            <person name="Crous P.W."/>
            <person name="Fauchery L."/>
            <person name="Girlanda M."/>
            <person name="Hayes R.D."/>
            <person name="Keri Z."/>
            <person name="LaButti K."/>
            <person name="Lipzen A."/>
            <person name="Lombard V."/>
            <person name="Magnuson J."/>
            <person name="Maillard F."/>
            <person name="Murat C."/>
            <person name="Nolan M."/>
            <person name="Ohm R.A."/>
            <person name="Pangilinan J."/>
            <person name="Pereira M.F."/>
            <person name="Perotto S."/>
            <person name="Peter M."/>
            <person name="Pfister S."/>
            <person name="Riley R."/>
            <person name="Sitrit Y."/>
            <person name="Stielow J.B."/>
            <person name="Szollosi G."/>
            <person name="Zifcakova L."/>
            <person name="Stursova M."/>
            <person name="Spatafora J.W."/>
            <person name="Tedersoo L."/>
            <person name="Vaario L.M."/>
            <person name="Yamada A."/>
            <person name="Yan M."/>
            <person name="Wang P."/>
            <person name="Xu J."/>
            <person name="Bruns T."/>
            <person name="Baldrian P."/>
            <person name="Vilgalys R."/>
            <person name="Dunand C."/>
            <person name="Henrissat B."/>
            <person name="Grigoriev I.V."/>
            <person name="Hibbett D."/>
            <person name="Nagy L.G."/>
            <person name="Martin F.M."/>
        </authorList>
    </citation>
    <scope>NUCLEOTIDE SEQUENCE</scope>
    <source>
        <strain evidence="3">UP504</strain>
    </source>
</reference>
<feature type="region of interest" description="Disordered" evidence="1">
    <location>
        <begin position="294"/>
        <end position="367"/>
    </location>
</feature>
<feature type="region of interest" description="Disordered" evidence="1">
    <location>
        <begin position="147"/>
        <end position="202"/>
    </location>
</feature>
<keyword evidence="2" id="KW-1133">Transmembrane helix</keyword>
<name>A0A9P6ARA8_9AGAM</name>
<dbReference type="EMBL" id="MU129019">
    <property type="protein sequence ID" value="KAF9510254.1"/>
    <property type="molecule type" value="Genomic_DNA"/>
</dbReference>
<keyword evidence="4" id="KW-1185">Reference proteome</keyword>
<dbReference type="Proteomes" id="UP000886523">
    <property type="component" value="Unassembled WGS sequence"/>
</dbReference>
<protein>
    <submittedName>
        <fullName evidence="3">Uncharacterized protein</fullName>
    </submittedName>
</protein>
<feature type="compositionally biased region" description="Polar residues" evidence="1">
    <location>
        <begin position="337"/>
        <end position="367"/>
    </location>
</feature>
<comment type="caution">
    <text evidence="3">The sequence shown here is derived from an EMBL/GenBank/DDBJ whole genome shotgun (WGS) entry which is preliminary data.</text>
</comment>
<accession>A0A9P6ARA8</accession>
<evidence type="ECO:0000256" key="2">
    <source>
        <dbReference type="SAM" id="Phobius"/>
    </source>
</evidence>
<dbReference type="AlphaFoldDB" id="A0A9P6ARA8"/>
<evidence type="ECO:0000313" key="3">
    <source>
        <dbReference type="EMBL" id="KAF9510254.1"/>
    </source>
</evidence>
<evidence type="ECO:0000313" key="4">
    <source>
        <dbReference type="Proteomes" id="UP000886523"/>
    </source>
</evidence>
<feature type="compositionally biased region" description="Basic residues" evidence="1">
    <location>
        <begin position="317"/>
        <end position="326"/>
    </location>
</feature>
<sequence length="367" mass="41266">MSPHTRRSGVSGREKEPKIVDTLVKKIIQATPKEQLVLLFWRRGTPHEENTHLILPHLLQRVCGTVFEASFYWWRIVDHWGLAWLRALVYFAPVIVIWVCGASSFPVSSLLVLAGAGGGKKRKKKKKKNIHQLSSVLISAFAGIKSRSTTTKGSNDRKQDHIPAAAGHRLNRNRQMNTPPNNNPWNENTPNGSFQDDNPPNDDLLNEYHTPTVAGLPIIHTSPEQTPDPMPTLRHPQNEHPPDHGIIPRPRELIRTKPHATPIQKNWTRAHTDPSIDTSGTIRVPHPLEQIIRLTPPAEPPAPARPQYEKPGTSPYRPRRRNKTRYHTPAGADHATETAQVPNEQPTEPSTMKTRTRTSPPEQPTTS</sequence>
<evidence type="ECO:0000256" key="1">
    <source>
        <dbReference type="SAM" id="MobiDB-lite"/>
    </source>
</evidence>
<feature type="region of interest" description="Disordered" evidence="1">
    <location>
        <begin position="222"/>
        <end position="249"/>
    </location>
</feature>
<gene>
    <name evidence="3" type="ORF">BS47DRAFT_1364654</name>
</gene>
<organism evidence="3 4">
    <name type="scientific">Hydnum rufescens UP504</name>
    <dbReference type="NCBI Taxonomy" id="1448309"/>
    <lineage>
        <taxon>Eukaryota</taxon>
        <taxon>Fungi</taxon>
        <taxon>Dikarya</taxon>
        <taxon>Basidiomycota</taxon>
        <taxon>Agaricomycotina</taxon>
        <taxon>Agaricomycetes</taxon>
        <taxon>Cantharellales</taxon>
        <taxon>Hydnaceae</taxon>
        <taxon>Hydnum</taxon>
    </lineage>
</organism>
<proteinExistence type="predicted"/>
<feature type="transmembrane region" description="Helical" evidence="2">
    <location>
        <begin position="90"/>
        <end position="118"/>
    </location>
</feature>